<reference evidence="1 2" key="1">
    <citation type="submission" date="2019-08" db="EMBL/GenBank/DDBJ databases">
        <title>Five species of Acinetobacter isolated from floral nectar and animal pollinators.</title>
        <authorList>
            <person name="Hendry T.A."/>
        </authorList>
    </citation>
    <scope>NUCLEOTIDE SEQUENCE [LARGE SCALE GENOMIC DNA]</scope>
    <source>
        <strain evidence="1 2">MD18.27</strain>
    </source>
</reference>
<evidence type="ECO:0000313" key="1">
    <source>
        <dbReference type="EMBL" id="MEB5476544.1"/>
    </source>
</evidence>
<keyword evidence="2" id="KW-1185">Reference proteome</keyword>
<name>A0ABU6DRS6_9GAMM</name>
<comment type="caution">
    <text evidence="1">The sequence shown here is derived from an EMBL/GenBank/DDBJ whole genome shotgun (WGS) entry which is preliminary data.</text>
</comment>
<accession>A0ABU6DRS6</accession>
<dbReference type="EMBL" id="VTDN01000003">
    <property type="protein sequence ID" value="MEB5476544.1"/>
    <property type="molecule type" value="Genomic_DNA"/>
</dbReference>
<evidence type="ECO:0000313" key="2">
    <source>
        <dbReference type="Proteomes" id="UP001339883"/>
    </source>
</evidence>
<protein>
    <submittedName>
        <fullName evidence="1">Type IV secretion protein Rhs</fullName>
    </submittedName>
</protein>
<dbReference type="RefSeq" id="WP_195770679.1">
    <property type="nucleotide sequence ID" value="NZ_VTDN01000003.1"/>
</dbReference>
<proteinExistence type="predicted"/>
<gene>
    <name evidence="1" type="ORF">I2F25_05685</name>
</gene>
<organism evidence="1 2">
    <name type="scientific">Acinetobacter pollinis</name>
    <dbReference type="NCBI Taxonomy" id="2605270"/>
    <lineage>
        <taxon>Bacteria</taxon>
        <taxon>Pseudomonadati</taxon>
        <taxon>Pseudomonadota</taxon>
        <taxon>Gammaproteobacteria</taxon>
        <taxon>Moraxellales</taxon>
        <taxon>Moraxellaceae</taxon>
        <taxon>Acinetobacter</taxon>
    </lineage>
</organism>
<sequence>MFTSIWQRLNQIFIVQQRSLTYGEKQLIQSVFKHHIVLENVEIIAHKAIMKNYAMSPNGKVYFNPVNWVDDFSTLDIYRQSWFIHEMVHVWQLQQGINVVLGAMFNRRYHYQLKCDKTFCEYGIEQQAQMVQDYFLKKKLALPCTDLETCIPFCA</sequence>
<dbReference type="Proteomes" id="UP001339883">
    <property type="component" value="Unassembled WGS sequence"/>
</dbReference>